<dbReference type="Pfam" id="PF22848">
    <property type="entry name" value="ASD1_dom"/>
    <property type="match status" value="1"/>
</dbReference>
<evidence type="ECO:0000259" key="8">
    <source>
        <dbReference type="SMART" id="SM00813"/>
    </source>
</evidence>
<dbReference type="EMBL" id="HE616893">
    <property type="protein sequence ID" value="CCE98600.1"/>
    <property type="molecule type" value="Genomic_DNA"/>
</dbReference>
<comment type="catalytic activity">
    <reaction evidence="1">
        <text>Hydrolysis of terminal non-reducing alpha-L-arabinofuranoside residues in alpha-L-arabinosides.</text>
        <dbReference type="EC" id="3.2.1.55"/>
    </reaction>
</comment>
<dbReference type="Proteomes" id="UP000007735">
    <property type="component" value="Plasmid pSfHH103c"/>
</dbReference>
<dbReference type="GO" id="GO:0046556">
    <property type="term" value="F:alpha-L-arabinofuranosidase activity"/>
    <property type="evidence" value="ECO:0007669"/>
    <property type="project" value="UniProtKB-EC"/>
</dbReference>
<dbReference type="EC" id="3.2.1.55" evidence="4"/>
<evidence type="ECO:0000313" key="10">
    <source>
        <dbReference type="Proteomes" id="UP000007735"/>
    </source>
</evidence>
<dbReference type="InterPro" id="IPR010720">
    <property type="entry name" value="Alpha-L-AF_C"/>
</dbReference>
<keyword evidence="5 9" id="KW-0378">Hydrolase</keyword>
<evidence type="ECO:0000256" key="1">
    <source>
        <dbReference type="ARBA" id="ARBA00001462"/>
    </source>
</evidence>
<dbReference type="SMART" id="SM00813">
    <property type="entry name" value="Alpha-L-AF_C"/>
    <property type="match status" value="1"/>
</dbReference>
<evidence type="ECO:0000256" key="7">
    <source>
        <dbReference type="ARBA" id="ARBA00023295"/>
    </source>
</evidence>
<dbReference type="eggNOG" id="COG3534">
    <property type="taxonomic scope" value="Bacteria"/>
</dbReference>
<evidence type="ECO:0000256" key="6">
    <source>
        <dbReference type="ARBA" id="ARBA00023277"/>
    </source>
</evidence>
<protein>
    <recommendedName>
        <fullName evidence="4">non-reducing end alpha-L-arabinofuranosidase</fullName>
        <ecNumber evidence="4">3.2.1.55</ecNumber>
    </recommendedName>
</protein>
<evidence type="ECO:0000256" key="3">
    <source>
        <dbReference type="ARBA" id="ARBA00011165"/>
    </source>
</evidence>
<dbReference type="PATRIC" id="fig|380.5.peg.4320"/>
<dbReference type="HOGENOM" id="CLU_017810_1_1_5"/>
<dbReference type="Pfam" id="PF06964">
    <property type="entry name" value="Alpha-L-AF_C"/>
    <property type="match status" value="1"/>
</dbReference>
<reference evidence="9 10" key="1">
    <citation type="journal article" date="2012" name="J. Bacteriol.">
        <title>Genome sequence of the soybean symbiont Sinorhizobium fredii HH103.</title>
        <authorList>
            <person name="Weidner S."/>
            <person name="Becker A."/>
            <person name="Bonilla I."/>
            <person name="Jaenicke S."/>
            <person name="Lloret J."/>
            <person name="Margaret I."/>
            <person name="Puhler A."/>
            <person name="Ruiz-Sainz J.E."/>
            <person name="Schneiker-Bekel S."/>
            <person name="Szczepanowski R."/>
            <person name="Vinardell J.M."/>
            <person name="Zehner S."/>
            <person name="Gottfert M."/>
        </authorList>
    </citation>
    <scope>NUCLEOTIDE SEQUENCE [LARGE SCALE GENOMIC DNA]</scope>
    <source>
        <strain evidence="9 10">HH103</strain>
        <plasmid evidence="10">pSfHH103c</plasmid>
    </source>
</reference>
<evidence type="ECO:0000256" key="2">
    <source>
        <dbReference type="ARBA" id="ARBA00007186"/>
    </source>
</evidence>
<evidence type="ECO:0000256" key="5">
    <source>
        <dbReference type="ARBA" id="ARBA00022801"/>
    </source>
</evidence>
<dbReference type="Gene3D" id="2.60.40.1180">
    <property type="entry name" value="Golgi alpha-mannosidase II"/>
    <property type="match status" value="1"/>
</dbReference>
<dbReference type="AlphaFoldDB" id="G9AC21"/>
<name>G9AC21_SINF1</name>
<gene>
    <name evidence="9" type="primary">abfA</name>
    <name evidence="9" type="ordered locus">SFHH103_04110</name>
</gene>
<evidence type="ECO:0000313" key="9">
    <source>
        <dbReference type="EMBL" id="CCE98600.1"/>
    </source>
</evidence>
<dbReference type="GO" id="GO:0046373">
    <property type="term" value="P:L-arabinose metabolic process"/>
    <property type="evidence" value="ECO:0007669"/>
    <property type="project" value="InterPro"/>
</dbReference>
<geneLocation type="plasmid" evidence="9 10">
    <name>pSfHH103c</name>
</geneLocation>
<dbReference type="InterPro" id="IPR055235">
    <property type="entry name" value="ASD1_cat"/>
</dbReference>
<dbReference type="KEGG" id="sfh:SFHH103_04110"/>
<dbReference type="GO" id="GO:0000272">
    <property type="term" value="P:polysaccharide catabolic process"/>
    <property type="evidence" value="ECO:0007669"/>
    <property type="project" value="TreeGrafter"/>
</dbReference>
<comment type="subunit">
    <text evidence="3">Homohexamer; trimer of dimers.</text>
</comment>
<feature type="domain" description="Alpha-L-arabinofuranosidase C-terminal" evidence="8">
    <location>
        <begin position="381"/>
        <end position="585"/>
    </location>
</feature>
<dbReference type="PANTHER" id="PTHR43576">
    <property type="entry name" value="ALPHA-L-ARABINOFURANOSIDASE C-RELATED"/>
    <property type="match status" value="1"/>
</dbReference>
<accession>G9AC21</accession>
<comment type="similarity">
    <text evidence="2">Belongs to the glycosyl hydrolase 51 family.</text>
</comment>
<evidence type="ECO:0000256" key="4">
    <source>
        <dbReference type="ARBA" id="ARBA00012670"/>
    </source>
</evidence>
<keyword evidence="7 9" id="KW-0326">Glycosidase</keyword>
<dbReference type="Gene3D" id="3.20.20.80">
    <property type="entry name" value="Glycosidases"/>
    <property type="match status" value="1"/>
</dbReference>
<keyword evidence="6" id="KW-0119">Carbohydrate metabolism</keyword>
<keyword evidence="9" id="KW-0614">Plasmid</keyword>
<proteinExistence type="inferred from homology"/>
<dbReference type="InterPro" id="IPR017853">
    <property type="entry name" value="GH"/>
</dbReference>
<dbReference type="InterPro" id="IPR013780">
    <property type="entry name" value="Glyco_hydro_b"/>
</dbReference>
<dbReference type="PANTHER" id="PTHR43576:SF3">
    <property type="entry name" value="ALPHA-L-ARABINOFURANOSIDASE C"/>
    <property type="match status" value="1"/>
</dbReference>
<sequence length="593" mass="66554">MGSRFLTSLLMTWVWTSIAPSGCALASRKRPSILVASTFSAMASATTARTSSFTFRFEKSYFRLTEPSFQFDIPKIRIRTEILDIYLGGEALEARVTAHARYTIADIDKRLYGSFLEHLGRAVYTGIYEPGHPTALPNGMRKDVIDLVRELDTPVCRYPGGNFVSAYNWEDGIGAKESRPTRLDLAWRTSESNQVGIHEFAEWAEAAGTDMMLAVNLGSRGLDSARNFVEYVNHPGGSQWSDLRRQNGRADPWNVKLWCLGNEMDGPWQVGHKSAAEYGHLANETAKAIRAFDDKLELIVCGSSHSDMATYPQWEATVLDATYDQVDYISLHMYFENYEKKTSEFLALPEKLDRYIGTVSGVIDFVKGSKRSKRDVKISFDEWNVWYHERKNDAKRMREWDWPHAPVLLEDIYNFEDVLQVGCIINTFIRRSDVVRVACIAQLVNVIAPIMTEPGGSSWRQTIYHPFHLASRYGRGTALHLDVDCASYASNVADAVSYLDIAGVHDGDAGTITFFAVNRHGSEPLSIKLAMERFGSVKSVEHVLIKHDDLEARNTKDNPDNVAPRKSGDAVVEGNGVSVSVPPYSYSMIRVQL</sequence>
<dbReference type="SUPFAM" id="SSF51011">
    <property type="entry name" value="Glycosyl hydrolase domain"/>
    <property type="match status" value="1"/>
</dbReference>
<dbReference type="SUPFAM" id="SSF51445">
    <property type="entry name" value="(Trans)glycosidases"/>
    <property type="match status" value="1"/>
</dbReference>
<organism evidence="9 10">
    <name type="scientific">Sinorhizobium fredii (strain HH103)</name>
    <dbReference type="NCBI Taxonomy" id="1117943"/>
    <lineage>
        <taxon>Bacteria</taxon>
        <taxon>Pseudomonadati</taxon>
        <taxon>Pseudomonadota</taxon>
        <taxon>Alphaproteobacteria</taxon>
        <taxon>Hyphomicrobiales</taxon>
        <taxon>Rhizobiaceae</taxon>
        <taxon>Sinorhizobium/Ensifer group</taxon>
        <taxon>Sinorhizobium</taxon>
    </lineage>
</organism>